<evidence type="ECO:0000313" key="2">
    <source>
        <dbReference type="Proteomes" id="UP001589568"/>
    </source>
</evidence>
<name>A0ABV5NR92_9ACTN</name>
<organism evidence="1 2">
    <name type="scientific">Nonomuraea salmonea</name>
    <dbReference type="NCBI Taxonomy" id="46181"/>
    <lineage>
        <taxon>Bacteria</taxon>
        <taxon>Bacillati</taxon>
        <taxon>Actinomycetota</taxon>
        <taxon>Actinomycetes</taxon>
        <taxon>Streptosporangiales</taxon>
        <taxon>Streptosporangiaceae</taxon>
        <taxon>Nonomuraea</taxon>
    </lineage>
</organism>
<accession>A0ABV5NR92</accession>
<dbReference type="RefSeq" id="WP_379483762.1">
    <property type="nucleotide sequence ID" value="NZ_JBHMCF010000021.1"/>
</dbReference>
<proteinExistence type="predicted"/>
<comment type="caution">
    <text evidence="1">The sequence shown here is derived from an EMBL/GenBank/DDBJ whole genome shotgun (WGS) entry which is preliminary data.</text>
</comment>
<dbReference type="Proteomes" id="UP001589568">
    <property type="component" value="Unassembled WGS sequence"/>
</dbReference>
<keyword evidence="2" id="KW-1185">Reference proteome</keyword>
<protein>
    <recommendedName>
        <fullName evidence="3">Baseplate protein J-like domain-containing protein</fullName>
    </recommendedName>
</protein>
<sequence>MPAADAKLILLAFPQRWEHARLSVRFLVLPRGNPFDPLVGTSPPFADAAPRFAAVLIPGARHLPDPTAPSVRIDLASTTWPHKKRLFETLASSFEIKPAPVAPPTLPTSTAFKKYLTTSYRDAFPFRGPRTPFAVADDSYACAVSNAVPAEPAASPSRALSWGQLYSFLLKQPKLAEEAGLVQAASFTLDDPALLADGGWLYVDLHPDGHYGAAAAHPGMLARFAARLPPLEPAESRPLFGAVQFPVMPPPLPGPGEEYDRASSEALSYDDGFAKIVHGYQPRLSEVVPGIEAAPLSKDFGIRLGWDDEQVLIWMNRQIKADPADPTRPEVDVPMGVAGYRIDVREEGETIWHSLTRARGPVTVGAQALGTFDGELGVEAVPIQLDSKKAGEYWLPSYFTTWRGSSLVFPDHDEFILAGLGDVREGRVLQPVDDRAVSLRYGRTYEFRVRLRDLTGGGPTPADTEINPGPARITSIPFRRFVRPQQVIAGHVAELPPGATTLTIPIFRPLLSYPAAMYTGLPDARDKLLADVETAKKDEREPAIPDPNVQWLEIQVTAEDVDLYTTMRAFPTDAAAPLPLKVEFSDVHDITTKSWPVDEPGPVIVPTARRVRLSLTAVGRADEALEYFGTEEARRSPQAVSLELRAPSRNELELFIPGASSPIKAFYARLDSMDSAAQEGGGRQTPGDLVGRLAAELSLASTGLTLHARTGQRTVFGCSAALRHTLAPDSSAITFAAKADLTRRWIVAIRLTLRRDWTWDALDPQGLEIIRDDTEVVGFVSLPRGPGPSGADRSRTEVVFFDAIDPTPEPGAFPDEMSVGYKVHSRFREAPAQADQDLAWTLRLPVATAPTQTPRLRSAGVALSPYVPAPDYSSTEQRQRRLWLEFDEPPLDPLDRLYARVLAYAPDPMLLDDQVSVPDPQEPPLPVDPEQLRIIVPGQPADDAGLGIMQELVASDLSPNHFILPLPQGLDQNAEELFGFFVYEVRVGHNRDRWCTAQGRYGPPLRVSGVQHPAPPLTCTVVRVKERVMAAAPYAAPLIDGWSQRPNRPKTELWGLLYTRVLQADGASFRNVLLGSAQADWQVDEVAPHVQGVSTFSERSIRTALQMLNLPLDAPLSVLMVELLPEEEHAEEQRRDPLGNNLGQLRILRTSPLRPVPTIC</sequence>
<reference evidence="1 2" key="1">
    <citation type="submission" date="2024-09" db="EMBL/GenBank/DDBJ databases">
        <authorList>
            <person name="Sun Q."/>
            <person name="Mori K."/>
        </authorList>
    </citation>
    <scope>NUCLEOTIDE SEQUENCE [LARGE SCALE GENOMIC DNA]</scope>
    <source>
        <strain evidence="1 2">JCM 3324</strain>
    </source>
</reference>
<gene>
    <name evidence="1" type="ORF">ACFFR3_22080</name>
</gene>
<evidence type="ECO:0008006" key="3">
    <source>
        <dbReference type="Google" id="ProtNLM"/>
    </source>
</evidence>
<dbReference type="EMBL" id="JBHMCF010000021">
    <property type="protein sequence ID" value="MFB9472209.1"/>
    <property type="molecule type" value="Genomic_DNA"/>
</dbReference>
<evidence type="ECO:0000313" key="1">
    <source>
        <dbReference type="EMBL" id="MFB9472209.1"/>
    </source>
</evidence>